<sequence>MDDLLEEVLAENDIAGATVAVVEEDEVVHTGGYGYADADGDEPVDPDETAFMVGSVAKLFVWTAVMQGVEDGTLELDEPIDTYLDDYEFEGDDEVTLEHLGTHTPGYEDRLEGLFVGDHEEIEDWEGKLEDEMPTQVREPGETAAYSNHGTALAGLVVQEAYDEPFEDHVEAEILEPLSMEESTFEQPVPDDRALSQGHVPLGDDFRTDDPVIVGVPPAGSMSATATDMGTFATMKLQSGSLETDDGEDVEIVEAESVDEMFDQRATNHPELDGVGYGYMTGEYRGEQIVWHTGGTEYFQTLFVLFPEHDSALFVSLNTPAPGLVEVLDGYVDARLDGGEVPEDEREPNPETAERTDQLEGEYRSTGFQTTHEKLLTLGNTVTVTVTDEGVLELSGLTGETTEWVETDEQGVFEPRDPADVGLGATGLAIEDDTLYLDAPSPPLERLSWYERTAFQGGLAAVSLLALVSTILVWPASAYRRRGWGEMRGHLTRPRIAVLGCLGLLGAFVLGLVVNVVLEPNQLVYGYSLLLRVTIAVLPLVALASLVTAALVGREWWRVLQHRDLEAGSTDRYGLAYLTVLALALLGLSWLLWYWNLLTAAF</sequence>
<evidence type="ECO:0000313" key="5">
    <source>
        <dbReference type="Proteomes" id="UP000250088"/>
    </source>
</evidence>
<feature type="transmembrane region" description="Helical" evidence="2">
    <location>
        <begin position="574"/>
        <end position="595"/>
    </location>
</feature>
<feature type="transmembrane region" description="Helical" evidence="2">
    <location>
        <begin position="530"/>
        <end position="553"/>
    </location>
</feature>
<accession>A0A2Z2I1U7</accession>
<keyword evidence="4" id="KW-0378">Hydrolase</keyword>
<evidence type="ECO:0000313" key="4">
    <source>
        <dbReference type="EMBL" id="ARS91894.1"/>
    </source>
</evidence>
<dbReference type="AlphaFoldDB" id="A0A2Z2I1U7"/>
<proteinExistence type="predicted"/>
<dbReference type="EMBL" id="CP019893">
    <property type="protein sequence ID" value="ARS91894.1"/>
    <property type="molecule type" value="Genomic_DNA"/>
</dbReference>
<dbReference type="SUPFAM" id="SSF56601">
    <property type="entry name" value="beta-lactamase/transpeptidase-like"/>
    <property type="match status" value="1"/>
</dbReference>
<keyword evidence="2" id="KW-1133">Transmembrane helix</keyword>
<keyword evidence="2" id="KW-0812">Transmembrane</keyword>
<feature type="domain" description="Beta-lactamase-related" evidence="3">
    <location>
        <begin position="2"/>
        <end position="325"/>
    </location>
</feature>
<protein>
    <submittedName>
        <fullName evidence="4">Serine hydrolase</fullName>
    </submittedName>
</protein>
<feature type="region of interest" description="Disordered" evidence="1">
    <location>
        <begin position="337"/>
        <end position="359"/>
    </location>
</feature>
<gene>
    <name evidence="4" type="ORF">B1756_16200</name>
</gene>
<reference evidence="5" key="1">
    <citation type="submission" date="2017-02" db="EMBL/GenBank/DDBJ databases">
        <title>Natronthermophilus aegyptiacus gen. nov.,sp. nov., an aerobic, extremely halophilic alkalithermophilic archaeon isolated from the athalassohaline Wadi An Natrun, Egypt.</title>
        <authorList>
            <person name="Zhao B."/>
        </authorList>
    </citation>
    <scope>NUCLEOTIDE SEQUENCE [LARGE SCALE GENOMIC DNA]</scope>
    <source>
        <strain evidence="5">JW/NM-HA 15</strain>
    </source>
</reference>
<dbReference type="InterPro" id="IPR001466">
    <property type="entry name" value="Beta-lactam-related"/>
</dbReference>
<dbReference type="Proteomes" id="UP000250088">
    <property type="component" value="Chromosome"/>
</dbReference>
<organism evidence="4 5">
    <name type="scientific">Natrarchaeobaculum aegyptiacum</name>
    <dbReference type="NCBI Taxonomy" id="745377"/>
    <lineage>
        <taxon>Archaea</taxon>
        <taxon>Methanobacteriati</taxon>
        <taxon>Methanobacteriota</taxon>
        <taxon>Stenosarchaea group</taxon>
        <taxon>Halobacteria</taxon>
        <taxon>Halobacteriales</taxon>
        <taxon>Natrialbaceae</taxon>
        <taxon>Natrarchaeobaculum</taxon>
    </lineage>
</organism>
<evidence type="ECO:0000256" key="2">
    <source>
        <dbReference type="SAM" id="Phobius"/>
    </source>
</evidence>
<dbReference type="KEGG" id="naj:B1756_16200"/>
<keyword evidence="2" id="KW-0472">Membrane</keyword>
<keyword evidence="5" id="KW-1185">Reference proteome</keyword>
<evidence type="ECO:0000256" key="1">
    <source>
        <dbReference type="SAM" id="MobiDB-lite"/>
    </source>
</evidence>
<feature type="transmembrane region" description="Helical" evidence="2">
    <location>
        <begin position="496"/>
        <end position="518"/>
    </location>
</feature>
<name>A0A2Z2I1U7_9EURY</name>
<dbReference type="PANTHER" id="PTHR46825">
    <property type="entry name" value="D-ALANYL-D-ALANINE-CARBOXYPEPTIDASE/ENDOPEPTIDASE AMPH"/>
    <property type="match status" value="1"/>
</dbReference>
<dbReference type="Pfam" id="PF00144">
    <property type="entry name" value="Beta-lactamase"/>
    <property type="match status" value="1"/>
</dbReference>
<evidence type="ECO:0000259" key="3">
    <source>
        <dbReference type="Pfam" id="PF00144"/>
    </source>
</evidence>
<feature type="compositionally biased region" description="Basic and acidic residues" evidence="1">
    <location>
        <begin position="347"/>
        <end position="359"/>
    </location>
</feature>
<dbReference type="Gene3D" id="3.40.710.10">
    <property type="entry name" value="DD-peptidase/beta-lactamase superfamily"/>
    <property type="match status" value="1"/>
</dbReference>
<dbReference type="InterPro" id="IPR050491">
    <property type="entry name" value="AmpC-like"/>
</dbReference>
<feature type="transmembrane region" description="Helical" evidence="2">
    <location>
        <begin position="454"/>
        <end position="475"/>
    </location>
</feature>
<dbReference type="InterPro" id="IPR012338">
    <property type="entry name" value="Beta-lactam/transpept-like"/>
</dbReference>
<dbReference type="PANTHER" id="PTHR46825:SF9">
    <property type="entry name" value="BETA-LACTAMASE-RELATED DOMAIN-CONTAINING PROTEIN"/>
    <property type="match status" value="1"/>
</dbReference>
<dbReference type="GO" id="GO:0016787">
    <property type="term" value="F:hydrolase activity"/>
    <property type="evidence" value="ECO:0007669"/>
    <property type="project" value="UniProtKB-KW"/>
</dbReference>